<accession>A0A3D9L4F9</accession>
<dbReference type="EMBL" id="QREG01000005">
    <property type="protein sequence ID" value="REE00493.1"/>
    <property type="molecule type" value="Genomic_DNA"/>
</dbReference>
<organism evidence="2 3">
    <name type="scientific">Marinoscillum furvescens DSM 4134</name>
    <dbReference type="NCBI Taxonomy" id="1122208"/>
    <lineage>
        <taxon>Bacteria</taxon>
        <taxon>Pseudomonadati</taxon>
        <taxon>Bacteroidota</taxon>
        <taxon>Cytophagia</taxon>
        <taxon>Cytophagales</taxon>
        <taxon>Reichenbachiellaceae</taxon>
        <taxon>Marinoscillum</taxon>
    </lineage>
</organism>
<name>A0A3D9L4F9_MARFU</name>
<comment type="caution">
    <text evidence="2">The sequence shown here is derived from an EMBL/GenBank/DDBJ whole genome shotgun (WGS) entry which is preliminary data.</text>
</comment>
<dbReference type="RefSeq" id="WP_115867493.1">
    <property type="nucleotide sequence ID" value="NZ_QREG01000005.1"/>
</dbReference>
<dbReference type="InterPro" id="IPR019861">
    <property type="entry name" value="PorP/SprF_Bacteroidetes"/>
</dbReference>
<dbReference type="AlphaFoldDB" id="A0A3D9L4F9"/>
<keyword evidence="3" id="KW-1185">Reference proteome</keyword>
<evidence type="ECO:0000256" key="1">
    <source>
        <dbReference type="SAM" id="SignalP"/>
    </source>
</evidence>
<proteinExistence type="predicted"/>
<protein>
    <submittedName>
        <fullName evidence="2">Type IX secretion system PorP/SprF family membrane protein</fullName>
    </submittedName>
</protein>
<dbReference type="Proteomes" id="UP000256779">
    <property type="component" value="Unassembled WGS sequence"/>
</dbReference>
<dbReference type="Pfam" id="PF11751">
    <property type="entry name" value="PorP_SprF"/>
    <property type="match status" value="1"/>
</dbReference>
<feature type="chain" id="PRO_5017675124" evidence="1">
    <location>
        <begin position="20"/>
        <end position="317"/>
    </location>
</feature>
<dbReference type="OrthoDB" id="1320396at2"/>
<evidence type="ECO:0000313" key="3">
    <source>
        <dbReference type="Proteomes" id="UP000256779"/>
    </source>
</evidence>
<feature type="signal peptide" evidence="1">
    <location>
        <begin position="1"/>
        <end position="19"/>
    </location>
</feature>
<evidence type="ECO:0000313" key="2">
    <source>
        <dbReference type="EMBL" id="REE00493.1"/>
    </source>
</evidence>
<reference evidence="2 3" key="1">
    <citation type="submission" date="2018-07" db="EMBL/GenBank/DDBJ databases">
        <title>Genomic Encyclopedia of Type Strains, Phase IV (KMG-IV): sequencing the most valuable type-strain genomes for metagenomic binning, comparative biology and taxonomic classification.</title>
        <authorList>
            <person name="Goeker M."/>
        </authorList>
    </citation>
    <scope>NUCLEOTIDE SEQUENCE [LARGE SCALE GENOMIC DNA]</scope>
    <source>
        <strain evidence="2 3">DSM 4134</strain>
    </source>
</reference>
<keyword evidence="1" id="KW-0732">Signal</keyword>
<sequence>MRKWWLLILMSSLSWQTFAQNDIFFGHYMFNPTHFNPAWAGSESTGFVAAQHRTQWLGYGTTFDGNGGAPSSQQLTAVVPIRNFFVSSVGLVASNDQLGALNNVQVQLPVSYTIERPKSTWILGLAPAIYSQTLRFDQLRFNDASDPLNIGSRETQIQPNLSAGAFYENKNDFFVGVGATNLLRPGFDFGQDSLTNKQAIHYYAHAGKSFSLSDEIGLTPTVLARTNLGSYTFDIGAIVTLKGKAWTGISYRYEESIILFLGYSLLDNRLRAGYSFDYVIQNRTAKAATSHELFLRYDLPELVFGGKKVVKTPRFSF</sequence>
<gene>
    <name evidence="2" type="ORF">C7460_105116</name>
</gene>
<dbReference type="NCBIfam" id="TIGR03519">
    <property type="entry name" value="T9SS_PorP_fam"/>
    <property type="match status" value="1"/>
</dbReference>